<dbReference type="Pfam" id="PF08530">
    <property type="entry name" value="PepX_C"/>
    <property type="match status" value="1"/>
</dbReference>
<proteinExistence type="predicted"/>
<gene>
    <name evidence="3" type="ORF">BCV70DRAFT_202905</name>
</gene>
<protein>
    <submittedName>
        <fullName evidence="3">Alpha/beta-hydrolase</fullName>
    </submittedName>
</protein>
<dbReference type="AlphaFoldDB" id="A0A317XGD1"/>
<dbReference type="Gene3D" id="1.10.3020.20">
    <property type="match status" value="1"/>
</dbReference>
<evidence type="ECO:0000313" key="3">
    <source>
        <dbReference type="EMBL" id="PWY97393.1"/>
    </source>
</evidence>
<dbReference type="NCBIfam" id="TIGR00976">
    <property type="entry name" value="CocE_NonD"/>
    <property type="match status" value="1"/>
</dbReference>
<dbReference type="SUPFAM" id="SSF53474">
    <property type="entry name" value="alpha/beta-Hydrolases"/>
    <property type="match status" value="1"/>
</dbReference>
<dbReference type="GO" id="GO:0008239">
    <property type="term" value="F:dipeptidyl-peptidase activity"/>
    <property type="evidence" value="ECO:0007669"/>
    <property type="project" value="InterPro"/>
</dbReference>
<dbReference type="InParanoid" id="A0A317XGD1"/>
<evidence type="ECO:0000256" key="1">
    <source>
        <dbReference type="ARBA" id="ARBA00022801"/>
    </source>
</evidence>
<feature type="domain" description="Xaa-Pro dipeptidyl-peptidase C-terminal" evidence="2">
    <location>
        <begin position="370"/>
        <end position="627"/>
    </location>
</feature>
<dbReference type="InterPro" id="IPR013736">
    <property type="entry name" value="Xaa-Pro_dipept_C"/>
</dbReference>
<dbReference type="InterPro" id="IPR029058">
    <property type="entry name" value="AB_hydrolase_fold"/>
</dbReference>
<dbReference type="InterPro" id="IPR005674">
    <property type="entry name" value="CocE/Ser_esterase"/>
</dbReference>
<dbReference type="EMBL" id="KZ819209">
    <property type="protein sequence ID" value="PWY97393.1"/>
    <property type="molecule type" value="Genomic_DNA"/>
</dbReference>
<dbReference type="Gene3D" id="3.40.50.1820">
    <property type="entry name" value="alpha/beta hydrolase"/>
    <property type="match status" value="1"/>
</dbReference>
<dbReference type="Gene3D" id="2.60.120.260">
    <property type="entry name" value="Galactose-binding domain-like"/>
    <property type="match status" value="1"/>
</dbReference>
<evidence type="ECO:0000259" key="2">
    <source>
        <dbReference type="SMART" id="SM00939"/>
    </source>
</evidence>
<dbReference type="PANTHER" id="PTHR43056">
    <property type="entry name" value="PEPTIDASE S9 PROLYL OLIGOPEPTIDASE"/>
    <property type="match status" value="1"/>
</dbReference>
<reference evidence="3 4" key="1">
    <citation type="journal article" date="2018" name="Mol. Biol. Evol.">
        <title>Broad Genomic Sampling Reveals a Smut Pathogenic Ancestry of the Fungal Clade Ustilaginomycotina.</title>
        <authorList>
            <person name="Kijpornyongpan T."/>
            <person name="Mondo S.J."/>
            <person name="Barry K."/>
            <person name="Sandor L."/>
            <person name="Lee J."/>
            <person name="Lipzen A."/>
            <person name="Pangilinan J."/>
            <person name="LaButti K."/>
            <person name="Hainaut M."/>
            <person name="Henrissat B."/>
            <person name="Grigoriev I.V."/>
            <person name="Spatafora J.W."/>
            <person name="Aime M.C."/>
        </authorList>
    </citation>
    <scope>NUCLEOTIDE SEQUENCE [LARGE SCALE GENOMIC DNA]</scope>
    <source>
        <strain evidence="3 4">MCA 3645</strain>
    </source>
</reference>
<dbReference type="SUPFAM" id="SSF49785">
    <property type="entry name" value="Galactose-binding domain-like"/>
    <property type="match status" value="1"/>
</dbReference>
<dbReference type="Pfam" id="PF02129">
    <property type="entry name" value="Peptidase_S15"/>
    <property type="match status" value="1"/>
</dbReference>
<keyword evidence="4" id="KW-1185">Reference proteome</keyword>
<sequence length="632" mass="71781">MRFASPSIWSSLRANRSTPFVAILTSSLLKSLPRSSFTTTTSPKMPPPVQTYYKPIKHPQVGENGYQGFNPRKETLPKGWTMYEDSRPLPCDLIVEHDVEVRVRDGCKLYCDIYRPADAEQRNEPIPAIMAWSPYGKKYSGIISMKPMPFGLGVPKGAISGLEKFEGPDPAEYCPRGYAIVNVDSRGAGDSEGYICIMGKQEGEDGADVIEAVAKMPWCNGNVGLAGNSHLAIVQWFIAAEQPPSLKAIAPWEACSDLFREQFVRGGIFDNGLFGFIEETTHRSRYGLENFVEMHRRHPLSNAYWEDKRADLSKINIPAYITSSYSALVHTVGSVRGWLEIASKDKWLRWDPYQEWYDLWAVQESIDDLAKFFDRYLKGIENDWESTPRVRLSLLKYGENQEPIHYIDAPDYPLPNTDYKQFYLHKDAKLRLEEPTDSAVISYDSESNADFAGFTYTFDKKTQLAGMVRANLFLSCDDMDDMEVYVIIRKLDKQGKEMLNLNLPWSSVPIKSFDEMTPRQRSNLVLYLGPAGMLKASHRAIDEKRSMHPLYPFHPHDREDKIPPGTVVEVPVSLWPMGIEFEAGESLRLQVSGQKVRLQEFSNDSQKGINKGKHHIHLSLQHPSHIVLPFLA</sequence>
<dbReference type="OrthoDB" id="2578740at2759"/>
<dbReference type="InterPro" id="IPR050585">
    <property type="entry name" value="Xaa-Pro_dipeptidyl-ppase/CocE"/>
</dbReference>
<dbReference type="InterPro" id="IPR008979">
    <property type="entry name" value="Galactose-bd-like_sf"/>
</dbReference>
<name>A0A317XGD1_9BASI</name>
<dbReference type="PANTHER" id="PTHR43056:SF10">
    <property type="entry name" value="COCE_NOND FAMILY, PUTATIVE (AFU_ORTHOLOGUE AFUA_7G00600)-RELATED"/>
    <property type="match status" value="1"/>
</dbReference>
<accession>A0A317XGD1</accession>
<dbReference type="Proteomes" id="UP000246740">
    <property type="component" value="Unassembled WGS sequence"/>
</dbReference>
<evidence type="ECO:0000313" key="4">
    <source>
        <dbReference type="Proteomes" id="UP000246740"/>
    </source>
</evidence>
<dbReference type="STRING" id="1882483.A0A317XGD1"/>
<dbReference type="SMART" id="SM00939">
    <property type="entry name" value="PepX_C"/>
    <property type="match status" value="1"/>
</dbReference>
<dbReference type="InterPro" id="IPR000383">
    <property type="entry name" value="Xaa-Pro-like_dom"/>
</dbReference>
<keyword evidence="1 3" id="KW-0378">Hydrolase</keyword>
<organism evidence="3 4">
    <name type="scientific">Testicularia cyperi</name>
    <dbReference type="NCBI Taxonomy" id="1882483"/>
    <lineage>
        <taxon>Eukaryota</taxon>
        <taxon>Fungi</taxon>
        <taxon>Dikarya</taxon>
        <taxon>Basidiomycota</taxon>
        <taxon>Ustilaginomycotina</taxon>
        <taxon>Ustilaginomycetes</taxon>
        <taxon>Ustilaginales</taxon>
        <taxon>Anthracoideaceae</taxon>
        <taxon>Testicularia</taxon>
    </lineage>
</organism>